<dbReference type="AlphaFoldDB" id="A0A915DXJ7"/>
<sequence>MFFFSLPMVVCFFSVLGFGRNSAQFSSSSSPPSNDPIEQLLVDDGLVMSFDKPNLKLALSQEDINSNEIKLEALWSGSSKCVTADRNENQLTLVYGSEKGCSIVMKWSDGYFFIANEVEGLPHKNSPIEITLSDRQAIFSIAGGTPKTTSLCSLGFQPKKDAVQASYAEFSVDNVKQVCKLQLKFDSRYQVYKPPDKKNSKKAENNGSNKVILIVCISVGAVCVTLIMAGVIICWCNKKNKKDGHPEENKAVDEEHVMPVAVTCVDNVATAENTHIWTKTPTIPSDKKRFTKTRAKPTQPPETLKESAKKTVHQEKVKKPVEPQAKQPTIKKSEVKTAELPKIEPAIEKRVAVLKKKSTKERFMVMHPAIREHVENPVDTVVEIPEEDNDSNSPETVRVFSRVKHAAIREHGKKLAGIEVKNLGSGPSGDWPRSVMDRTQQDSLKEPPICMGKSKYQCQKSNNPCAFSYTNVLFYIFIFLPNVLLLCLSLDGAQSDFDWAFALSDKRKS</sequence>
<keyword evidence="3" id="KW-0732">Signal</keyword>
<evidence type="ECO:0000256" key="2">
    <source>
        <dbReference type="SAM" id="Phobius"/>
    </source>
</evidence>
<keyword evidence="2" id="KW-0812">Transmembrane</keyword>
<evidence type="ECO:0000313" key="5">
    <source>
        <dbReference type="WBParaSite" id="jg24736"/>
    </source>
</evidence>
<evidence type="ECO:0000256" key="3">
    <source>
        <dbReference type="SAM" id="SignalP"/>
    </source>
</evidence>
<proteinExistence type="predicted"/>
<evidence type="ECO:0000313" key="4">
    <source>
        <dbReference type="Proteomes" id="UP000887574"/>
    </source>
</evidence>
<dbReference type="WBParaSite" id="jg24736">
    <property type="protein sequence ID" value="jg24736"/>
    <property type="gene ID" value="jg24736"/>
</dbReference>
<reference evidence="5" key="1">
    <citation type="submission" date="2022-11" db="UniProtKB">
        <authorList>
            <consortium name="WormBaseParasite"/>
        </authorList>
    </citation>
    <scope>IDENTIFICATION</scope>
</reference>
<accession>A0A915DXJ7</accession>
<evidence type="ECO:0000256" key="1">
    <source>
        <dbReference type="SAM" id="MobiDB-lite"/>
    </source>
</evidence>
<protein>
    <submittedName>
        <fullName evidence="5">Uncharacterized protein</fullName>
    </submittedName>
</protein>
<feature type="chain" id="PRO_5037792932" evidence="3">
    <location>
        <begin position="24"/>
        <end position="509"/>
    </location>
</feature>
<organism evidence="4 5">
    <name type="scientific">Ditylenchus dipsaci</name>
    <dbReference type="NCBI Taxonomy" id="166011"/>
    <lineage>
        <taxon>Eukaryota</taxon>
        <taxon>Metazoa</taxon>
        <taxon>Ecdysozoa</taxon>
        <taxon>Nematoda</taxon>
        <taxon>Chromadorea</taxon>
        <taxon>Rhabditida</taxon>
        <taxon>Tylenchina</taxon>
        <taxon>Tylenchomorpha</taxon>
        <taxon>Sphaerularioidea</taxon>
        <taxon>Anguinidae</taxon>
        <taxon>Anguininae</taxon>
        <taxon>Ditylenchus</taxon>
    </lineage>
</organism>
<feature type="compositionally biased region" description="Basic and acidic residues" evidence="1">
    <location>
        <begin position="303"/>
        <end position="321"/>
    </location>
</feature>
<feature type="transmembrane region" description="Helical" evidence="2">
    <location>
        <begin position="472"/>
        <end position="493"/>
    </location>
</feature>
<keyword evidence="4" id="KW-1185">Reference proteome</keyword>
<dbReference type="Proteomes" id="UP000887574">
    <property type="component" value="Unplaced"/>
</dbReference>
<feature type="signal peptide" evidence="3">
    <location>
        <begin position="1"/>
        <end position="23"/>
    </location>
</feature>
<keyword evidence="2" id="KW-1133">Transmembrane helix</keyword>
<name>A0A915DXJ7_9BILA</name>
<keyword evidence="2" id="KW-0472">Membrane</keyword>
<feature type="transmembrane region" description="Helical" evidence="2">
    <location>
        <begin position="211"/>
        <end position="236"/>
    </location>
</feature>
<feature type="region of interest" description="Disordered" evidence="1">
    <location>
        <begin position="279"/>
        <end position="328"/>
    </location>
</feature>